<dbReference type="InterPro" id="IPR051692">
    <property type="entry name" value="OMP-like"/>
</dbReference>
<evidence type="ECO:0000256" key="4">
    <source>
        <dbReference type="ARBA" id="ARBA00038306"/>
    </source>
</evidence>
<evidence type="ECO:0000313" key="8">
    <source>
        <dbReference type="Proteomes" id="UP000048908"/>
    </source>
</evidence>
<dbReference type="Proteomes" id="UP000048908">
    <property type="component" value="Unassembled WGS sequence"/>
</dbReference>
<protein>
    <submittedName>
        <fullName evidence="7">Opacity protein antigens</fullName>
    </submittedName>
</protein>
<dbReference type="InterPro" id="IPR027385">
    <property type="entry name" value="Beta-barrel_OMP"/>
</dbReference>
<feature type="domain" description="Outer membrane protein beta-barrel" evidence="6">
    <location>
        <begin position="33"/>
        <end position="213"/>
    </location>
</feature>
<dbReference type="STRING" id="282197.SAMN04488517_11343"/>
<dbReference type="Gene3D" id="2.40.160.10">
    <property type="entry name" value="Porin"/>
    <property type="match status" value="1"/>
</dbReference>
<evidence type="ECO:0000259" key="6">
    <source>
        <dbReference type="Pfam" id="PF13505"/>
    </source>
</evidence>
<dbReference type="AlphaFoldDB" id="A0A0M6XQW0"/>
<evidence type="ECO:0000256" key="1">
    <source>
        <dbReference type="ARBA" id="ARBA00004370"/>
    </source>
</evidence>
<evidence type="ECO:0000256" key="3">
    <source>
        <dbReference type="ARBA" id="ARBA00023136"/>
    </source>
</evidence>
<keyword evidence="2 5" id="KW-0732">Signal</keyword>
<feature type="chain" id="PRO_5005807347" evidence="5">
    <location>
        <begin position="20"/>
        <end position="213"/>
    </location>
</feature>
<keyword evidence="3" id="KW-0472">Membrane</keyword>
<comment type="similarity">
    <text evidence="4">Belongs to the Omp25/RopB family.</text>
</comment>
<organism evidence="7 8">
    <name type="scientific">Jannaschia rubra</name>
    <dbReference type="NCBI Taxonomy" id="282197"/>
    <lineage>
        <taxon>Bacteria</taxon>
        <taxon>Pseudomonadati</taxon>
        <taxon>Pseudomonadota</taxon>
        <taxon>Alphaproteobacteria</taxon>
        <taxon>Rhodobacterales</taxon>
        <taxon>Roseobacteraceae</taxon>
        <taxon>Jannaschia</taxon>
    </lineage>
</organism>
<name>A0A0M6XQW0_9RHOB</name>
<dbReference type="SUPFAM" id="SSF56925">
    <property type="entry name" value="OMPA-like"/>
    <property type="match status" value="1"/>
</dbReference>
<dbReference type="Pfam" id="PF13505">
    <property type="entry name" value="OMP_b-brl"/>
    <property type="match status" value="1"/>
</dbReference>
<evidence type="ECO:0000313" key="7">
    <source>
        <dbReference type="EMBL" id="CTQ33082.1"/>
    </source>
</evidence>
<accession>A0A0M6XQW0</accession>
<dbReference type="EMBL" id="CXPG01000017">
    <property type="protein sequence ID" value="CTQ33082.1"/>
    <property type="molecule type" value="Genomic_DNA"/>
</dbReference>
<dbReference type="InterPro" id="IPR011250">
    <property type="entry name" value="OMP/PagP_B-barrel"/>
</dbReference>
<dbReference type="InterPro" id="IPR023614">
    <property type="entry name" value="Porin_dom_sf"/>
</dbReference>
<comment type="subcellular location">
    <subcellularLocation>
        <location evidence="1">Membrane</location>
    </subcellularLocation>
</comment>
<dbReference type="PANTHER" id="PTHR34001">
    <property type="entry name" value="BLL7405 PROTEIN"/>
    <property type="match status" value="1"/>
</dbReference>
<evidence type="ECO:0000256" key="2">
    <source>
        <dbReference type="ARBA" id="ARBA00022729"/>
    </source>
</evidence>
<proteinExistence type="inferred from homology"/>
<dbReference type="GO" id="GO:0016020">
    <property type="term" value="C:membrane"/>
    <property type="evidence" value="ECO:0007669"/>
    <property type="project" value="UniProtKB-SubCell"/>
</dbReference>
<feature type="signal peptide" evidence="5">
    <location>
        <begin position="1"/>
        <end position="19"/>
    </location>
</feature>
<reference evidence="7 8" key="1">
    <citation type="submission" date="2015-07" db="EMBL/GenBank/DDBJ databases">
        <authorList>
            <person name="Noorani M."/>
        </authorList>
    </citation>
    <scope>NUCLEOTIDE SEQUENCE [LARGE SCALE GENOMIC DNA]</scope>
    <source>
        <strain evidence="7 8">CECT 5088</strain>
    </source>
</reference>
<evidence type="ECO:0000256" key="5">
    <source>
        <dbReference type="SAM" id="SignalP"/>
    </source>
</evidence>
<sequence>MNRFATLALIPLMASPAFAGNIAPAPVEPAPVFTAAPAAPVYSWTGGYVGGQVAYANIDADGLFDDDDDDDDDDLINFDSDGDGALYGLRAGYDYDFGAAVLGGLIQYDFGSIDLDDSDLELESVLRVGARLGYNAGQNLFYGAAGWAQADTNDAGDADGWFAGLGFERYLTPAVTFGAEALYHEFDEFDDFDSFEGVDTKLTTVGLNLNYRF</sequence>
<dbReference type="RefSeq" id="WP_055682530.1">
    <property type="nucleotide sequence ID" value="NZ_CXPG01000017.1"/>
</dbReference>
<dbReference type="PANTHER" id="PTHR34001:SF3">
    <property type="entry name" value="BLL7405 PROTEIN"/>
    <property type="match status" value="1"/>
</dbReference>
<keyword evidence="8" id="KW-1185">Reference proteome</keyword>
<dbReference type="OrthoDB" id="268975at2"/>
<gene>
    <name evidence="7" type="ORF">JAN5088_01858</name>
</gene>